<accession>A0A4E9DV53</accession>
<evidence type="ECO:0000313" key="2">
    <source>
        <dbReference type="EMBL" id="VIO56996.1"/>
    </source>
</evidence>
<sequence length="77" mass="8504">MSSNWHFVEQAISLRVQLPQEIADNFPDSQVVFAAELAAHTIAKDAKDAKDTCYAMDSLEPGTVAETYSQVPHRVIV</sequence>
<proteinExistence type="predicted"/>
<gene>
    <name evidence="2" type="ORF">FUG_LOCUS237195</name>
    <name evidence="1" type="ORF">MDCFG202_LOCUS214294</name>
</gene>
<reference evidence="2" key="1">
    <citation type="submission" date="2019-04" db="EMBL/GenBank/DDBJ databases">
        <authorList>
            <person name="Melise S."/>
            <person name="Noan J."/>
            <person name="Okalmin O."/>
        </authorList>
    </citation>
    <scope>NUCLEOTIDE SEQUENCE</scope>
    <source>
        <strain evidence="2">FN9</strain>
    </source>
</reference>
<reference evidence="1" key="2">
    <citation type="submission" date="2021-03" db="EMBL/GenBank/DDBJ databases">
        <authorList>
            <person name="Alouane T."/>
            <person name="Langin T."/>
            <person name="Bonhomme L."/>
        </authorList>
    </citation>
    <scope>NUCLEOTIDE SEQUENCE</scope>
    <source>
        <strain evidence="1">MDC_Fg202</strain>
    </source>
</reference>
<dbReference type="EMBL" id="CAJPIJ010000122">
    <property type="protein sequence ID" value="CAG1981384.1"/>
    <property type="molecule type" value="Genomic_DNA"/>
</dbReference>
<dbReference type="Proteomes" id="UP000746612">
    <property type="component" value="Unassembled WGS sequence"/>
</dbReference>
<dbReference type="EMBL" id="CAAKMV010000127">
    <property type="protein sequence ID" value="VIO56996.1"/>
    <property type="molecule type" value="Genomic_DNA"/>
</dbReference>
<evidence type="ECO:0000313" key="1">
    <source>
        <dbReference type="EMBL" id="CAG1981384.1"/>
    </source>
</evidence>
<dbReference type="AlphaFoldDB" id="A0A4E9DV53"/>
<name>A0A4E9DV53_GIBZA</name>
<organism evidence="2">
    <name type="scientific">Gibberella zeae</name>
    <name type="common">Wheat head blight fungus</name>
    <name type="synonym">Fusarium graminearum</name>
    <dbReference type="NCBI Taxonomy" id="5518"/>
    <lineage>
        <taxon>Eukaryota</taxon>
        <taxon>Fungi</taxon>
        <taxon>Dikarya</taxon>
        <taxon>Ascomycota</taxon>
        <taxon>Pezizomycotina</taxon>
        <taxon>Sordariomycetes</taxon>
        <taxon>Hypocreomycetidae</taxon>
        <taxon>Hypocreales</taxon>
        <taxon>Nectriaceae</taxon>
        <taxon>Fusarium</taxon>
    </lineage>
</organism>
<protein>
    <submittedName>
        <fullName evidence="2">Uncharacterized protein</fullName>
    </submittedName>
</protein>